<proteinExistence type="inferred from homology"/>
<evidence type="ECO:0000313" key="10">
    <source>
        <dbReference type="Proteomes" id="UP000509346"/>
    </source>
</evidence>
<comment type="subcellular location">
    <subcellularLocation>
        <location evidence="1 7">Cell membrane</location>
        <topology evidence="1 7">Multi-pass membrane protein</topology>
    </subcellularLocation>
</comment>
<keyword evidence="4 7" id="KW-0812">Transmembrane</keyword>
<dbReference type="PROSITE" id="PS50928">
    <property type="entry name" value="ABC_TM1"/>
    <property type="match status" value="1"/>
</dbReference>
<evidence type="ECO:0000256" key="7">
    <source>
        <dbReference type="RuleBase" id="RU363032"/>
    </source>
</evidence>
<feature type="domain" description="ABC transmembrane type-1" evidence="8">
    <location>
        <begin position="289"/>
        <end position="489"/>
    </location>
</feature>
<dbReference type="GO" id="GO:0055085">
    <property type="term" value="P:transmembrane transport"/>
    <property type="evidence" value="ECO:0007669"/>
    <property type="project" value="InterPro"/>
</dbReference>
<dbReference type="PANTHER" id="PTHR43386">
    <property type="entry name" value="OLIGOPEPTIDE TRANSPORT SYSTEM PERMEASE PROTEIN APPC"/>
    <property type="match status" value="1"/>
</dbReference>
<dbReference type="PANTHER" id="PTHR43386:SF1">
    <property type="entry name" value="D,D-DIPEPTIDE TRANSPORT SYSTEM PERMEASE PROTEIN DDPC-RELATED"/>
    <property type="match status" value="1"/>
</dbReference>
<dbReference type="InterPro" id="IPR050366">
    <property type="entry name" value="BP-dependent_transpt_permease"/>
</dbReference>
<name>A0A7D5SXV7_9EURY</name>
<reference evidence="9 10" key="1">
    <citation type="submission" date="2020-07" db="EMBL/GenBank/DDBJ databases">
        <title>Halosimplex litoreum sp. nov. and Halosimplex rubrum sp. nov., isolated from different salt environments.</title>
        <authorList>
            <person name="Cui H."/>
        </authorList>
    </citation>
    <scope>NUCLEOTIDE SEQUENCE [LARGE SCALE GENOMIC DNA]</scope>
    <source>
        <strain evidence="9 10">R2</strain>
    </source>
</reference>
<keyword evidence="3" id="KW-1003">Cell membrane</keyword>
<evidence type="ECO:0000259" key="8">
    <source>
        <dbReference type="PROSITE" id="PS50928"/>
    </source>
</evidence>
<keyword evidence="6 7" id="KW-0472">Membrane</keyword>
<feature type="transmembrane region" description="Helical" evidence="7">
    <location>
        <begin position="191"/>
        <end position="210"/>
    </location>
</feature>
<evidence type="ECO:0000256" key="6">
    <source>
        <dbReference type="ARBA" id="ARBA00023136"/>
    </source>
</evidence>
<dbReference type="RefSeq" id="WP_179919359.1">
    <property type="nucleotide sequence ID" value="NZ_CP058909.1"/>
</dbReference>
<sequence length="515" mass="55489">MCATVTDTARDRDRREESTLRERLLANPEPALRWGAVALVLIAVEFGALAGGLLLLLDATVIAVTALIEVVFGAVSQNAGETVYAVQQSASGFLDGLRAAAGNIPTLLSRETIPNQGYQTGPSGPWEGTFLGLQPAVAWAIRLVLVYLYAAVVCYWVYRGWLVFRDHYRQVDWTPRDDVIDRLRDHRWGQFGIVVVLVFVTMAVFSPALGPTTVEQNIQSPYSHEIQYYDAESGSVETIYAGDANFNSKSKGQGDQNVGVMTYDDYGRFHPFGTLTNGRDLFTFAVAGARVSMMVGALSIVLASLLAIIASMTSAYYKGLVDLATVLVADGITSIPGLLLLLMVGMAFQGHWLVNVLNGGFLYALTFGIILFPSLWRSVRGPALQVSEEEWIDAAKSFGQRPRTTMRKHMLPYVVPYLLVYGSMTVGGVIISMAALSFIGSGLGINPPTPAWGRAIDMGRNYVSTQSWHIAFIPGMFIVVLVTGLNALGDGIRDAIDPESEGGGEEEAAAGGAAG</sequence>
<feature type="transmembrane region" description="Helical" evidence="7">
    <location>
        <begin position="136"/>
        <end position="158"/>
    </location>
</feature>
<dbReference type="Pfam" id="PF12911">
    <property type="entry name" value="OppC_N"/>
    <property type="match status" value="1"/>
</dbReference>
<dbReference type="AlphaFoldDB" id="A0A7D5SXV7"/>
<evidence type="ECO:0000256" key="3">
    <source>
        <dbReference type="ARBA" id="ARBA00022475"/>
    </source>
</evidence>
<evidence type="ECO:0000256" key="2">
    <source>
        <dbReference type="ARBA" id="ARBA00022448"/>
    </source>
</evidence>
<feature type="transmembrane region" description="Helical" evidence="7">
    <location>
        <begin position="410"/>
        <end position="439"/>
    </location>
</feature>
<dbReference type="Gene3D" id="1.10.3720.10">
    <property type="entry name" value="MetI-like"/>
    <property type="match status" value="1"/>
</dbReference>
<evidence type="ECO:0000313" key="9">
    <source>
        <dbReference type="EMBL" id="QLH84267.1"/>
    </source>
</evidence>
<feature type="transmembrane region" description="Helical" evidence="7">
    <location>
        <begin position="320"/>
        <end position="346"/>
    </location>
</feature>
<dbReference type="GeneID" id="56085455"/>
<feature type="transmembrane region" description="Helical" evidence="7">
    <location>
        <begin position="352"/>
        <end position="372"/>
    </location>
</feature>
<dbReference type="EMBL" id="CP058909">
    <property type="protein sequence ID" value="QLH84267.1"/>
    <property type="molecule type" value="Genomic_DNA"/>
</dbReference>
<dbReference type="InterPro" id="IPR035906">
    <property type="entry name" value="MetI-like_sf"/>
</dbReference>
<keyword evidence="5 7" id="KW-1133">Transmembrane helix</keyword>
<protein>
    <submittedName>
        <fullName evidence="9">ABC transporter permease</fullName>
    </submittedName>
</protein>
<keyword evidence="2 7" id="KW-0813">Transport</keyword>
<dbReference type="InterPro" id="IPR000515">
    <property type="entry name" value="MetI-like"/>
</dbReference>
<organism evidence="9 10">
    <name type="scientific">Halosimplex pelagicum</name>
    <dbReference type="NCBI Taxonomy" id="869886"/>
    <lineage>
        <taxon>Archaea</taxon>
        <taxon>Methanobacteriati</taxon>
        <taxon>Methanobacteriota</taxon>
        <taxon>Stenosarchaea group</taxon>
        <taxon>Halobacteria</taxon>
        <taxon>Halobacteriales</taxon>
        <taxon>Haloarculaceae</taxon>
        <taxon>Halosimplex</taxon>
    </lineage>
</organism>
<feature type="transmembrane region" description="Helical" evidence="7">
    <location>
        <begin position="31"/>
        <end position="57"/>
    </location>
</feature>
<feature type="transmembrane region" description="Helical" evidence="7">
    <location>
        <begin position="281"/>
        <end position="308"/>
    </location>
</feature>
<dbReference type="CDD" id="cd06261">
    <property type="entry name" value="TM_PBP2"/>
    <property type="match status" value="1"/>
</dbReference>
<feature type="transmembrane region" description="Helical" evidence="7">
    <location>
        <begin position="468"/>
        <end position="488"/>
    </location>
</feature>
<dbReference type="Pfam" id="PF00528">
    <property type="entry name" value="BPD_transp_1"/>
    <property type="match status" value="1"/>
</dbReference>
<dbReference type="SUPFAM" id="SSF161098">
    <property type="entry name" value="MetI-like"/>
    <property type="match status" value="1"/>
</dbReference>
<evidence type="ECO:0000256" key="4">
    <source>
        <dbReference type="ARBA" id="ARBA00022692"/>
    </source>
</evidence>
<comment type="similarity">
    <text evidence="7">Belongs to the binding-protein-dependent transport system permease family.</text>
</comment>
<dbReference type="OrthoDB" id="312811at2157"/>
<gene>
    <name evidence="9" type="ORF">HZS54_22660</name>
</gene>
<keyword evidence="10" id="KW-1185">Reference proteome</keyword>
<dbReference type="KEGG" id="hpel:HZS54_22660"/>
<dbReference type="InterPro" id="IPR025966">
    <property type="entry name" value="OppC_N"/>
</dbReference>
<dbReference type="Proteomes" id="UP000509346">
    <property type="component" value="Chromosome"/>
</dbReference>
<dbReference type="GO" id="GO:0005886">
    <property type="term" value="C:plasma membrane"/>
    <property type="evidence" value="ECO:0007669"/>
    <property type="project" value="UniProtKB-SubCell"/>
</dbReference>
<evidence type="ECO:0000256" key="1">
    <source>
        <dbReference type="ARBA" id="ARBA00004651"/>
    </source>
</evidence>
<accession>A0A7D5SXV7</accession>
<evidence type="ECO:0000256" key="5">
    <source>
        <dbReference type="ARBA" id="ARBA00022989"/>
    </source>
</evidence>